<feature type="signal peptide" evidence="1">
    <location>
        <begin position="1"/>
        <end position="20"/>
    </location>
</feature>
<dbReference type="EMBL" id="JACVXB010000001">
    <property type="protein sequence ID" value="MBD0831128.1"/>
    <property type="molecule type" value="Genomic_DNA"/>
</dbReference>
<dbReference type="AlphaFoldDB" id="A0A8J6PYM9"/>
<protein>
    <recommendedName>
        <fullName evidence="4">Lipoprotein</fullName>
    </recommendedName>
</protein>
<evidence type="ECO:0000313" key="3">
    <source>
        <dbReference type="Proteomes" id="UP000600588"/>
    </source>
</evidence>
<comment type="caution">
    <text evidence="2">The sequence shown here is derived from an EMBL/GenBank/DDBJ whole genome shotgun (WGS) entry which is preliminary data.</text>
</comment>
<evidence type="ECO:0008006" key="4">
    <source>
        <dbReference type="Google" id="ProtNLM"/>
    </source>
</evidence>
<name>A0A8J6PYM9_9FLAO</name>
<evidence type="ECO:0000313" key="2">
    <source>
        <dbReference type="EMBL" id="MBD0831128.1"/>
    </source>
</evidence>
<keyword evidence="3" id="KW-1185">Reference proteome</keyword>
<proteinExistence type="predicted"/>
<reference evidence="2 3" key="1">
    <citation type="submission" date="2020-09" db="EMBL/GenBank/DDBJ databases">
        <title>TT11 complete genome.</title>
        <authorList>
            <person name="Wu Z."/>
        </authorList>
    </citation>
    <scope>NUCLEOTIDE SEQUENCE [LARGE SCALE GENOMIC DNA]</scope>
    <source>
        <strain evidence="2 3">TT11</strain>
    </source>
</reference>
<organism evidence="2 3">
    <name type="scientific">Aestuariibaculum sediminum</name>
    <dbReference type="NCBI Taxonomy" id="2770637"/>
    <lineage>
        <taxon>Bacteria</taxon>
        <taxon>Pseudomonadati</taxon>
        <taxon>Bacteroidota</taxon>
        <taxon>Flavobacteriia</taxon>
        <taxon>Flavobacteriales</taxon>
        <taxon>Flavobacteriaceae</taxon>
    </lineage>
</organism>
<keyword evidence="1" id="KW-0732">Signal</keyword>
<dbReference type="PROSITE" id="PS51257">
    <property type="entry name" value="PROKAR_LIPOPROTEIN"/>
    <property type="match status" value="1"/>
</dbReference>
<accession>A0A8J6PYM9</accession>
<dbReference type="Proteomes" id="UP000600588">
    <property type="component" value="Unassembled WGS sequence"/>
</dbReference>
<gene>
    <name evidence="2" type="ORF">ICJ83_03185</name>
</gene>
<feature type="chain" id="PRO_5035199180" description="Lipoprotein" evidence="1">
    <location>
        <begin position="21"/>
        <end position="147"/>
    </location>
</feature>
<dbReference type="RefSeq" id="WP_188228901.1">
    <property type="nucleotide sequence ID" value="NZ_JACVXB010000001.1"/>
</dbReference>
<sequence>MRISSLLLVVFLSFSCTSSNDIPEYCAAVDYFTTSLYIKITDQDGTNLIENETYISNYINLEFRDLTIKNAVDPNKNLISFLIFGEEGNNTLKINLAETDSDILILNLSTSTNECNHTFYTLNKVTYQDISLSIEKLNNNYYITIVK</sequence>
<evidence type="ECO:0000256" key="1">
    <source>
        <dbReference type="SAM" id="SignalP"/>
    </source>
</evidence>